<dbReference type="CDD" id="cd11743">
    <property type="entry name" value="Cthe_2751_like"/>
    <property type="match status" value="1"/>
</dbReference>
<dbReference type="Pfam" id="PF16804">
    <property type="entry name" value="DUF5071"/>
    <property type="match status" value="1"/>
</dbReference>
<protein>
    <submittedName>
        <fullName evidence="2">DUF5071 domain-containing protein</fullName>
    </submittedName>
</protein>
<name>A0ABU6NS84_9BACI</name>
<dbReference type="Proteomes" id="UP001342826">
    <property type="component" value="Unassembled WGS sequence"/>
</dbReference>
<proteinExistence type="predicted"/>
<dbReference type="EMBL" id="JARTFS010000001">
    <property type="protein sequence ID" value="MED4399998.1"/>
    <property type="molecule type" value="Genomic_DNA"/>
</dbReference>
<evidence type="ECO:0000313" key="3">
    <source>
        <dbReference type="Proteomes" id="UP001342826"/>
    </source>
</evidence>
<evidence type="ECO:0000259" key="1">
    <source>
        <dbReference type="Pfam" id="PF16804"/>
    </source>
</evidence>
<evidence type="ECO:0000313" key="2">
    <source>
        <dbReference type="EMBL" id="MED4399998.1"/>
    </source>
</evidence>
<comment type="caution">
    <text evidence="2">The sequence shown here is derived from an EMBL/GenBank/DDBJ whole genome shotgun (WGS) entry which is preliminary data.</text>
</comment>
<dbReference type="Gene3D" id="1.25.40.750">
    <property type="entry name" value="Domain of unknown function DUF5071"/>
    <property type="match status" value="1"/>
</dbReference>
<dbReference type="GeneID" id="301141151"/>
<feature type="domain" description="DUF5071" evidence="1">
    <location>
        <begin position="8"/>
        <end position="125"/>
    </location>
</feature>
<dbReference type="InterPro" id="IPR038692">
    <property type="entry name" value="Cthe_2751_sf"/>
</dbReference>
<sequence length="129" mass="15543">MKKYESYLPRHKHDFERVNELKRRESKEILPLLPFLIEWMQDMNWPIAHDIAELLLTFPNEIVPLIKDILAEKDDIWKYWCLEVLMKELPLSVIKQFQAELIRLAEEPTDGEKLEELDETAMEILKLLR</sequence>
<reference evidence="2 3" key="1">
    <citation type="submission" date="2023-03" db="EMBL/GenBank/DDBJ databases">
        <title>Bacillus Genome Sequencing.</title>
        <authorList>
            <person name="Dunlap C."/>
        </authorList>
    </citation>
    <scope>NUCLEOTIDE SEQUENCE [LARGE SCALE GENOMIC DNA]</scope>
    <source>
        <strain evidence="2 3">NRS-1717</strain>
    </source>
</reference>
<dbReference type="InterPro" id="IPR031837">
    <property type="entry name" value="DUF5071"/>
</dbReference>
<dbReference type="RefSeq" id="WP_066229439.1">
    <property type="nucleotide sequence ID" value="NZ_JARTFQ010000005.1"/>
</dbReference>
<organism evidence="2 3">
    <name type="scientific">Metabacillus fastidiosus</name>
    <dbReference type="NCBI Taxonomy" id="1458"/>
    <lineage>
        <taxon>Bacteria</taxon>
        <taxon>Bacillati</taxon>
        <taxon>Bacillota</taxon>
        <taxon>Bacilli</taxon>
        <taxon>Bacillales</taxon>
        <taxon>Bacillaceae</taxon>
        <taxon>Metabacillus</taxon>
    </lineage>
</organism>
<keyword evidence="3" id="KW-1185">Reference proteome</keyword>
<accession>A0ABU6NS84</accession>
<gene>
    <name evidence="2" type="ORF">P9271_01300</name>
</gene>